<name>B4DBQ5_9BACT</name>
<dbReference type="STRING" id="497964.CfE428DRAFT_6346"/>
<dbReference type="InterPro" id="IPR024607">
    <property type="entry name" value="Sulfatase_CS"/>
</dbReference>
<accession>B4DBQ5</accession>
<dbReference type="EMBL" id="ABVL01000039">
    <property type="protein sequence ID" value="EDY16157.1"/>
    <property type="molecule type" value="Genomic_DNA"/>
</dbReference>
<evidence type="ECO:0000256" key="5">
    <source>
        <dbReference type="SAM" id="SignalP"/>
    </source>
</evidence>
<sequence length="483" mass="53660">MNRLTALFFAALAGCAFAAEPATPAKPNVIFILADDLGIGDLGCYGQQKIRTPNIDHLAADGMRFLQHYTGCSVCAPSRCALMTGRHMGHAAIRDNAQRGPSEEGQRPMPQDTFTVARLMQNAGYYTGIIGKWGLGMPEDHSSPRDMGFNYSFGYLCQSMAHTYYPPYLWRNNERETLAGNPSYDVSMKGVIEPKGEIYSHDVMASDALKFVRDHHDKPFFLYLAFTIPHLSLQVPEDSMSEYHGQWTETPFRNTKHYANNETPRAAYAGMITRMDRDVGRLMALLKELGIDDNTLVFFSSDNGAVFPLAGTDPVFFQSTGGFRGYKQDLYEGGIRTPLIARWPGKIETGVTTDQASVFYDFLPTMAELNGVPPPADTDGLSYLPTLLGKPAQQKQHDFLYWEYQSAGGAVAVRMGDWKAIANKIKKNPNANFEVYNLASDRTESHDVAAEHPEIVAKAREIIAREHTPSPIKEWNFTLGAAK</sequence>
<protein>
    <submittedName>
        <fullName evidence="7">Sulfatase</fullName>
    </submittedName>
</protein>
<dbReference type="Gene3D" id="3.30.1120.10">
    <property type="match status" value="1"/>
</dbReference>
<dbReference type="PANTHER" id="PTHR42693:SF53">
    <property type="entry name" value="ENDO-4-O-SULFATASE"/>
    <property type="match status" value="1"/>
</dbReference>
<dbReference type="RefSeq" id="WP_006983664.1">
    <property type="nucleotide sequence ID" value="NZ_ABVL01000039.1"/>
</dbReference>
<dbReference type="GO" id="GO:0004065">
    <property type="term" value="F:arylsulfatase activity"/>
    <property type="evidence" value="ECO:0007669"/>
    <property type="project" value="TreeGrafter"/>
</dbReference>
<dbReference type="eggNOG" id="COG3119">
    <property type="taxonomic scope" value="Bacteria"/>
</dbReference>
<evidence type="ECO:0000256" key="4">
    <source>
        <dbReference type="ARBA" id="ARBA00022837"/>
    </source>
</evidence>
<evidence type="ECO:0000256" key="3">
    <source>
        <dbReference type="ARBA" id="ARBA00022801"/>
    </source>
</evidence>
<comment type="similarity">
    <text evidence="1">Belongs to the sulfatase family.</text>
</comment>
<dbReference type="InterPro" id="IPR050738">
    <property type="entry name" value="Sulfatase"/>
</dbReference>
<feature type="chain" id="PRO_5002800739" evidence="5">
    <location>
        <begin position="19"/>
        <end position="483"/>
    </location>
</feature>
<dbReference type="InterPro" id="IPR017850">
    <property type="entry name" value="Alkaline_phosphatase_core_sf"/>
</dbReference>
<dbReference type="InParanoid" id="B4DBQ5"/>
<keyword evidence="3" id="KW-0378">Hydrolase</keyword>
<feature type="signal peptide" evidence="5">
    <location>
        <begin position="1"/>
        <end position="18"/>
    </location>
</feature>
<comment type="caution">
    <text evidence="7">The sequence shown here is derived from an EMBL/GenBank/DDBJ whole genome shotgun (WGS) entry which is preliminary data.</text>
</comment>
<dbReference type="SUPFAM" id="SSF53649">
    <property type="entry name" value="Alkaline phosphatase-like"/>
    <property type="match status" value="1"/>
</dbReference>
<dbReference type="Gene3D" id="3.40.720.10">
    <property type="entry name" value="Alkaline Phosphatase, subunit A"/>
    <property type="match status" value="1"/>
</dbReference>
<dbReference type="Pfam" id="PF00884">
    <property type="entry name" value="Sulfatase"/>
    <property type="match status" value="1"/>
</dbReference>
<dbReference type="PROSITE" id="PS51257">
    <property type="entry name" value="PROKAR_LIPOPROTEIN"/>
    <property type="match status" value="1"/>
</dbReference>
<keyword evidence="2" id="KW-0479">Metal-binding</keyword>
<dbReference type="FunCoup" id="B4DBQ5">
    <property type="interactions" value="69"/>
</dbReference>
<evidence type="ECO:0000313" key="8">
    <source>
        <dbReference type="Proteomes" id="UP000005824"/>
    </source>
</evidence>
<organism evidence="7 8">
    <name type="scientific">Chthoniobacter flavus Ellin428</name>
    <dbReference type="NCBI Taxonomy" id="497964"/>
    <lineage>
        <taxon>Bacteria</taxon>
        <taxon>Pseudomonadati</taxon>
        <taxon>Verrucomicrobiota</taxon>
        <taxon>Spartobacteria</taxon>
        <taxon>Chthoniobacterales</taxon>
        <taxon>Chthoniobacteraceae</taxon>
        <taxon>Chthoniobacter</taxon>
    </lineage>
</organism>
<feature type="domain" description="Sulfatase N-terminal" evidence="6">
    <location>
        <begin position="27"/>
        <end position="371"/>
    </location>
</feature>
<dbReference type="Proteomes" id="UP000005824">
    <property type="component" value="Unassembled WGS sequence"/>
</dbReference>
<evidence type="ECO:0000256" key="1">
    <source>
        <dbReference type="ARBA" id="ARBA00008779"/>
    </source>
</evidence>
<evidence type="ECO:0000313" key="7">
    <source>
        <dbReference type="EMBL" id="EDY16157.1"/>
    </source>
</evidence>
<keyword evidence="5" id="KW-0732">Signal</keyword>
<dbReference type="AlphaFoldDB" id="B4DBQ5"/>
<reference evidence="7 8" key="1">
    <citation type="journal article" date="2011" name="J. Bacteriol.">
        <title>Genome sequence of Chthoniobacter flavus Ellin428, an aerobic heterotrophic soil bacterium.</title>
        <authorList>
            <person name="Kant R."/>
            <person name="van Passel M.W."/>
            <person name="Palva A."/>
            <person name="Lucas S."/>
            <person name="Lapidus A."/>
            <person name="Glavina Del Rio T."/>
            <person name="Dalin E."/>
            <person name="Tice H."/>
            <person name="Bruce D."/>
            <person name="Goodwin L."/>
            <person name="Pitluck S."/>
            <person name="Larimer F.W."/>
            <person name="Land M.L."/>
            <person name="Hauser L."/>
            <person name="Sangwan P."/>
            <person name="de Vos W.M."/>
            <person name="Janssen P.H."/>
            <person name="Smidt H."/>
        </authorList>
    </citation>
    <scope>NUCLEOTIDE SEQUENCE [LARGE SCALE GENOMIC DNA]</scope>
    <source>
        <strain evidence="7 8">Ellin428</strain>
    </source>
</reference>
<gene>
    <name evidence="7" type="ORF">CfE428DRAFT_6346</name>
</gene>
<dbReference type="PANTHER" id="PTHR42693">
    <property type="entry name" value="ARYLSULFATASE FAMILY MEMBER"/>
    <property type="match status" value="1"/>
</dbReference>
<keyword evidence="8" id="KW-1185">Reference proteome</keyword>
<dbReference type="PROSITE" id="PS00523">
    <property type="entry name" value="SULFATASE_1"/>
    <property type="match status" value="1"/>
</dbReference>
<dbReference type="CDD" id="cd16145">
    <property type="entry name" value="ARS_like"/>
    <property type="match status" value="1"/>
</dbReference>
<dbReference type="InterPro" id="IPR000917">
    <property type="entry name" value="Sulfatase_N"/>
</dbReference>
<evidence type="ECO:0000256" key="2">
    <source>
        <dbReference type="ARBA" id="ARBA00022723"/>
    </source>
</evidence>
<evidence type="ECO:0000259" key="6">
    <source>
        <dbReference type="Pfam" id="PF00884"/>
    </source>
</evidence>
<dbReference type="GO" id="GO:0046872">
    <property type="term" value="F:metal ion binding"/>
    <property type="evidence" value="ECO:0007669"/>
    <property type="project" value="UniProtKB-KW"/>
</dbReference>
<proteinExistence type="inferred from homology"/>
<keyword evidence="4" id="KW-0106">Calcium</keyword>